<evidence type="ECO:0000313" key="2">
    <source>
        <dbReference type="Proteomes" id="UP000243793"/>
    </source>
</evidence>
<protein>
    <recommendedName>
        <fullName evidence="3">Metallothionein</fullName>
    </recommendedName>
</protein>
<dbReference type="Proteomes" id="UP000243793">
    <property type="component" value="Chromosome"/>
</dbReference>
<dbReference type="AlphaFoldDB" id="A0A1Y0CXX6"/>
<accession>A0A1Y0CXX6</accession>
<dbReference type="KEGG" id="ocm:CBP12_08440"/>
<keyword evidence="2" id="KW-1185">Reference proteome</keyword>
<name>A0A1Y0CXX6_9GAMM</name>
<proteinExistence type="predicted"/>
<evidence type="ECO:0008006" key="3">
    <source>
        <dbReference type="Google" id="ProtNLM"/>
    </source>
</evidence>
<dbReference type="EMBL" id="CP021376">
    <property type="protein sequence ID" value="ART80173.1"/>
    <property type="molecule type" value="Genomic_DNA"/>
</dbReference>
<evidence type="ECO:0000313" key="1">
    <source>
        <dbReference type="EMBL" id="ART80173.1"/>
    </source>
</evidence>
<reference evidence="2" key="1">
    <citation type="submission" date="2017-05" db="EMBL/GenBank/DDBJ databases">
        <authorList>
            <person name="Sung H."/>
        </authorList>
    </citation>
    <scope>NUCLEOTIDE SEQUENCE [LARGE SCALE GENOMIC DNA]</scope>
    <source>
        <strain evidence="2">AMac2203</strain>
    </source>
</reference>
<organism evidence="1 2">
    <name type="scientific">Oceanisphaera avium</name>
    <dbReference type="NCBI Taxonomy" id="1903694"/>
    <lineage>
        <taxon>Bacteria</taxon>
        <taxon>Pseudomonadati</taxon>
        <taxon>Pseudomonadota</taxon>
        <taxon>Gammaproteobacteria</taxon>
        <taxon>Aeromonadales</taxon>
        <taxon>Aeromonadaceae</taxon>
        <taxon>Oceanisphaera</taxon>
    </lineage>
</organism>
<gene>
    <name evidence="1" type="ORF">CBP12_08440</name>
</gene>
<sequence>MKVTIKLINTLLIKKEQIMANVNSDHTKECAFEGCHCKIQEAEHPVTTAQGVFCCQGCAQGTGCEHSSCNCAQ</sequence>